<dbReference type="SUPFAM" id="SSF53623">
    <property type="entry name" value="MurD-like peptide ligases, catalytic domain"/>
    <property type="match status" value="1"/>
</dbReference>
<dbReference type="InterPro" id="IPR035911">
    <property type="entry name" value="MurE/MurF_N"/>
</dbReference>
<keyword evidence="8 13" id="KW-0436">Ligase</keyword>
<evidence type="ECO:0000256" key="7">
    <source>
        <dbReference type="ARBA" id="ARBA00023316"/>
    </source>
</evidence>
<keyword evidence="3 8" id="KW-0132">Cell division</keyword>
<dbReference type="PANTHER" id="PTHR23135:SF4">
    <property type="entry name" value="UDP-N-ACETYLMURAMOYL-L-ALANYL-D-GLUTAMATE--2,6-DIAMINOPIMELATE LIGASE MURE HOMOLOG, CHLOROPLASTIC"/>
    <property type="match status" value="1"/>
</dbReference>
<dbReference type="NCBIfam" id="NF001126">
    <property type="entry name" value="PRK00139.1-4"/>
    <property type="match status" value="1"/>
</dbReference>
<dbReference type="GO" id="GO:0071555">
    <property type="term" value="P:cell wall organization"/>
    <property type="evidence" value="ECO:0007669"/>
    <property type="project" value="UniProtKB-KW"/>
</dbReference>
<feature type="binding site" evidence="8">
    <location>
        <begin position="172"/>
        <end position="173"/>
    </location>
    <ligand>
        <name>UDP-N-acetyl-alpha-D-muramoyl-L-alanyl-D-glutamate</name>
        <dbReference type="ChEBI" id="CHEBI:83900"/>
    </ligand>
</feature>
<dbReference type="GO" id="GO:0005737">
    <property type="term" value="C:cytoplasm"/>
    <property type="evidence" value="ECO:0007669"/>
    <property type="project" value="UniProtKB-SubCell"/>
</dbReference>
<keyword evidence="7 8" id="KW-0961">Cell wall biogenesis/degradation</keyword>
<dbReference type="HAMAP" id="MF_00208">
    <property type="entry name" value="MurE"/>
    <property type="match status" value="1"/>
</dbReference>
<evidence type="ECO:0000313" key="13">
    <source>
        <dbReference type="EMBL" id="PKR77254.1"/>
    </source>
</evidence>
<keyword evidence="8" id="KW-0067">ATP-binding</keyword>
<evidence type="ECO:0000313" key="14">
    <source>
        <dbReference type="Proteomes" id="UP000243524"/>
    </source>
</evidence>
<evidence type="ECO:0000256" key="9">
    <source>
        <dbReference type="RuleBase" id="RU004135"/>
    </source>
</evidence>
<comment type="subcellular location">
    <subcellularLocation>
        <location evidence="8 9">Cytoplasm</location>
    </subcellularLocation>
</comment>
<comment type="similarity">
    <text evidence="2 8">Belongs to the MurCDEF family. MurE subfamily.</text>
</comment>
<feature type="binding site" evidence="8">
    <location>
        <position position="204"/>
    </location>
    <ligand>
        <name>UDP-N-acetyl-alpha-D-muramoyl-L-alanyl-D-glutamate</name>
        <dbReference type="ChEBI" id="CHEBI:83900"/>
    </ligand>
</feature>
<dbReference type="EMBL" id="PJNH01000003">
    <property type="protein sequence ID" value="PKR77254.1"/>
    <property type="molecule type" value="Genomic_DNA"/>
</dbReference>
<keyword evidence="14" id="KW-1185">Reference proteome</keyword>
<evidence type="ECO:0000256" key="6">
    <source>
        <dbReference type="ARBA" id="ARBA00023306"/>
    </source>
</evidence>
<dbReference type="Gene3D" id="3.40.1190.10">
    <property type="entry name" value="Mur-like, catalytic domain"/>
    <property type="match status" value="1"/>
</dbReference>
<feature type="binding site" evidence="8">
    <location>
        <position position="202"/>
    </location>
    <ligand>
        <name>UDP-N-acetyl-alpha-D-muramoyl-L-alanyl-D-glutamate</name>
        <dbReference type="ChEBI" id="CHEBI:83900"/>
    </ligand>
</feature>
<dbReference type="GO" id="GO:0000287">
    <property type="term" value="F:magnesium ion binding"/>
    <property type="evidence" value="ECO:0007669"/>
    <property type="project" value="UniProtKB-UniRule"/>
</dbReference>
<comment type="caution">
    <text evidence="8">Lacks conserved residue(s) required for the propagation of feature annotation.</text>
</comment>
<dbReference type="GO" id="GO:0016881">
    <property type="term" value="F:acid-amino acid ligase activity"/>
    <property type="evidence" value="ECO:0007669"/>
    <property type="project" value="UniProtKB-UniRule"/>
</dbReference>
<evidence type="ECO:0000256" key="8">
    <source>
        <dbReference type="HAMAP-Rule" id="MF_00208"/>
    </source>
</evidence>
<feature type="domain" description="Mur ligase central" evidence="12">
    <location>
        <begin position="128"/>
        <end position="321"/>
    </location>
</feature>
<dbReference type="InterPro" id="IPR000713">
    <property type="entry name" value="Mur_ligase_N"/>
</dbReference>
<dbReference type="GO" id="GO:0005524">
    <property type="term" value="F:ATP binding"/>
    <property type="evidence" value="ECO:0007669"/>
    <property type="project" value="UniProtKB-UniRule"/>
</dbReference>
<feature type="domain" description="Mur ligase N-terminal catalytic" evidence="10">
    <location>
        <begin position="44"/>
        <end position="116"/>
    </location>
</feature>
<dbReference type="InterPro" id="IPR013221">
    <property type="entry name" value="Mur_ligase_cen"/>
</dbReference>
<dbReference type="InterPro" id="IPR004101">
    <property type="entry name" value="Mur_ligase_C"/>
</dbReference>
<dbReference type="PANTHER" id="PTHR23135">
    <property type="entry name" value="MUR LIGASE FAMILY MEMBER"/>
    <property type="match status" value="1"/>
</dbReference>
<reference evidence="13 14" key="1">
    <citation type="submission" date="2017-06" db="EMBL/GenBank/DDBJ databases">
        <title>the draft geome sequence of Illustriluteabacillus marina B3227.</title>
        <authorList>
            <person name="He R.-H."/>
            <person name="Du Z.-J."/>
        </authorList>
    </citation>
    <scope>NUCLEOTIDE SEQUENCE [LARGE SCALE GENOMIC DNA]</scope>
    <source>
        <strain evidence="13 14">B3227</strain>
    </source>
</reference>
<feature type="binding site" evidence="8">
    <location>
        <position position="171"/>
    </location>
    <ligand>
        <name>UDP-N-acetyl-alpha-D-muramoyl-L-alanyl-D-glutamate</name>
        <dbReference type="ChEBI" id="CHEBI:83900"/>
    </ligand>
</feature>
<accession>A0A2I0QSG7</accession>
<dbReference type="GO" id="GO:0008360">
    <property type="term" value="P:regulation of cell shape"/>
    <property type="evidence" value="ECO:0007669"/>
    <property type="project" value="UniProtKB-KW"/>
</dbReference>
<comment type="function">
    <text evidence="8">Catalyzes the addition of an amino acid to the nucleotide precursor UDP-N-acetylmuramoyl-L-alanyl-D-glutamate (UMAG) in the biosynthesis of bacterial cell-wall peptidoglycan.</text>
</comment>
<keyword evidence="5 8" id="KW-0573">Peptidoglycan synthesis</keyword>
<dbReference type="SUPFAM" id="SSF63418">
    <property type="entry name" value="MurE/MurF N-terminal domain"/>
    <property type="match status" value="1"/>
</dbReference>
<dbReference type="Gene3D" id="3.40.1390.10">
    <property type="entry name" value="MurE/MurF, N-terminal domain"/>
    <property type="match status" value="1"/>
</dbReference>
<dbReference type="SUPFAM" id="SSF53244">
    <property type="entry name" value="MurD-like peptide ligases, peptide-binding domain"/>
    <property type="match status" value="1"/>
</dbReference>
<dbReference type="NCBIfam" id="TIGR01085">
    <property type="entry name" value="murE"/>
    <property type="match status" value="1"/>
</dbReference>
<feature type="domain" description="Mur ligase C-terminal" evidence="11">
    <location>
        <begin position="345"/>
        <end position="473"/>
    </location>
</feature>
<dbReference type="InterPro" id="IPR005761">
    <property type="entry name" value="UDP-N-AcMur-Glu-dNH2Pim_ligase"/>
</dbReference>
<keyword evidence="8" id="KW-0547">Nucleotide-binding</keyword>
<sequence>MKIVICPTIIKRTILEDHHLKIADVLQGIEYLNIDGCNLKEIDIKGLSHDSRDIEEGYLFVAIKGYAENGHKFIDEAISRGAVAVLGVEELSNLEVPYLQTKDTKSALGVIASQFYHHPFKNKKIVGVTGTNGKTTTTYMVKSIFEANGYQTGIIGTIQNIINGKSLPSRNTTPSAVDLYKFLYNSDDEVIVLEVSSHALNQSRVAGIPFDVCLFTNLEGEHLDYHNSIEEYFETKYKLFKQMKPDGLAVVNFDDDWGKKVHERLLNEGAEVKTVGIDSFCDACVLHETDQVWLKEYEERKPFDLMLPGLHNQFNGAMSLMVSEGLGLDLNKSLEALRNFSNLPGRFETVDFPGNKVVVIDYAHTANGIYHCLKTARESSANQITHVFGFRGKRDESKREMMLENSRTLSDKYVLTLDDLNGVKESEMKNTLKKYVQSDPEQKGRVIIDRTQAIKQAIEEADDGSWIVITGKGHEEYQQTFRLGTRSDFDTVKYLFGEHPIFREIHLKK</sequence>
<evidence type="ECO:0000256" key="4">
    <source>
        <dbReference type="ARBA" id="ARBA00022960"/>
    </source>
</evidence>
<dbReference type="GO" id="GO:0051301">
    <property type="term" value="P:cell division"/>
    <property type="evidence" value="ECO:0007669"/>
    <property type="project" value="UniProtKB-KW"/>
</dbReference>
<dbReference type="EC" id="6.3.2.-" evidence="8"/>
<proteinExistence type="inferred from homology"/>
<keyword evidence="8" id="KW-0460">Magnesium</keyword>
<evidence type="ECO:0000259" key="11">
    <source>
        <dbReference type="Pfam" id="PF02875"/>
    </source>
</evidence>
<keyword evidence="4 8" id="KW-0133">Cell shape</keyword>
<feature type="modified residue" description="N6-carboxylysine" evidence="8">
    <location>
        <position position="236"/>
    </location>
</feature>
<dbReference type="InterPro" id="IPR036565">
    <property type="entry name" value="Mur-like_cat_sf"/>
</dbReference>
<dbReference type="InterPro" id="IPR036615">
    <property type="entry name" value="Mur_ligase_C_dom_sf"/>
</dbReference>
<evidence type="ECO:0000259" key="10">
    <source>
        <dbReference type="Pfam" id="PF01225"/>
    </source>
</evidence>
<evidence type="ECO:0000256" key="3">
    <source>
        <dbReference type="ARBA" id="ARBA00022618"/>
    </source>
</evidence>
<dbReference type="Pfam" id="PF01225">
    <property type="entry name" value="Mur_ligase"/>
    <property type="match status" value="1"/>
</dbReference>
<dbReference type="GO" id="GO:0009252">
    <property type="term" value="P:peptidoglycan biosynthetic process"/>
    <property type="evidence" value="ECO:0007669"/>
    <property type="project" value="UniProtKB-UniRule"/>
</dbReference>
<feature type="binding site" evidence="8">
    <location>
        <position position="51"/>
    </location>
    <ligand>
        <name>UDP-N-acetyl-alpha-D-muramoyl-L-alanyl-D-glutamate</name>
        <dbReference type="ChEBI" id="CHEBI:83900"/>
    </ligand>
</feature>
<feature type="binding site" evidence="8">
    <location>
        <position position="196"/>
    </location>
    <ligand>
        <name>UDP-N-acetyl-alpha-D-muramoyl-L-alanyl-D-glutamate</name>
        <dbReference type="ChEBI" id="CHEBI:83900"/>
    </ligand>
</feature>
<evidence type="ECO:0000256" key="5">
    <source>
        <dbReference type="ARBA" id="ARBA00022984"/>
    </source>
</evidence>
<organism evidence="13 14">
    <name type="scientific">Halalkalibacillus sediminis</name>
    <dbReference type="NCBI Taxonomy" id="2018042"/>
    <lineage>
        <taxon>Bacteria</taxon>
        <taxon>Bacillati</taxon>
        <taxon>Bacillota</taxon>
        <taxon>Bacilli</taxon>
        <taxon>Bacillales</taxon>
        <taxon>Bacillaceae</taxon>
        <taxon>Halalkalibacillus</taxon>
    </lineage>
</organism>
<comment type="cofactor">
    <cofactor evidence="8">
        <name>Mg(2+)</name>
        <dbReference type="ChEBI" id="CHEBI:18420"/>
    </cofactor>
</comment>
<dbReference type="UniPathway" id="UPA00219"/>
<keyword evidence="8" id="KW-0963">Cytoplasm</keyword>
<dbReference type="Proteomes" id="UP000243524">
    <property type="component" value="Unassembled WGS sequence"/>
</dbReference>
<dbReference type="Gene3D" id="3.90.190.20">
    <property type="entry name" value="Mur ligase, C-terminal domain"/>
    <property type="match status" value="1"/>
</dbReference>
<name>A0A2I0QSG7_9BACI</name>
<feature type="binding site" evidence="8">
    <location>
        <begin position="130"/>
        <end position="136"/>
    </location>
    <ligand>
        <name>ATP</name>
        <dbReference type="ChEBI" id="CHEBI:30616"/>
    </ligand>
</feature>
<gene>
    <name evidence="8" type="primary">murE</name>
    <name evidence="13" type="ORF">CEY16_10985</name>
</gene>
<comment type="caution">
    <text evidence="13">The sequence shown here is derived from an EMBL/GenBank/DDBJ whole genome shotgun (WGS) entry which is preliminary data.</text>
</comment>
<comment type="pathway">
    <text evidence="1 8 9">Cell wall biogenesis; peptidoglycan biosynthesis.</text>
</comment>
<dbReference type="AlphaFoldDB" id="A0A2I0QSG7"/>
<comment type="PTM">
    <text evidence="8">Carboxylation is probably crucial for Mg(2+) binding and, consequently, for the gamma-phosphate positioning of ATP.</text>
</comment>
<evidence type="ECO:0000256" key="1">
    <source>
        <dbReference type="ARBA" id="ARBA00004752"/>
    </source>
</evidence>
<keyword evidence="6 8" id="KW-0131">Cell cycle</keyword>
<evidence type="ECO:0000259" key="12">
    <source>
        <dbReference type="Pfam" id="PF08245"/>
    </source>
</evidence>
<protein>
    <recommendedName>
        <fullName evidence="8">UDP-N-acetylmuramyl-tripeptide synthetase</fullName>
        <ecNumber evidence="8">6.3.2.-</ecNumber>
    </recommendedName>
    <alternativeName>
        <fullName evidence="8">UDP-MurNAc-tripeptide synthetase</fullName>
    </alternativeName>
</protein>
<evidence type="ECO:0000256" key="2">
    <source>
        <dbReference type="ARBA" id="ARBA00005898"/>
    </source>
</evidence>
<dbReference type="Pfam" id="PF02875">
    <property type="entry name" value="Mur_ligase_C"/>
    <property type="match status" value="1"/>
</dbReference>
<dbReference type="Pfam" id="PF08245">
    <property type="entry name" value="Mur_ligase_M"/>
    <property type="match status" value="1"/>
</dbReference>